<dbReference type="RefSeq" id="WP_344648951.1">
    <property type="nucleotide sequence ID" value="NZ_BAAAGX010000009.1"/>
</dbReference>
<accession>A0ABN0U4X5</accession>
<dbReference type="Gene3D" id="1.25.10.10">
    <property type="entry name" value="Leucine-rich Repeat Variant"/>
    <property type="match status" value="2"/>
</dbReference>
<comment type="caution">
    <text evidence="1">The sequence shown here is derived from an EMBL/GenBank/DDBJ whole genome shotgun (WGS) entry which is preliminary data.</text>
</comment>
<evidence type="ECO:0008006" key="3">
    <source>
        <dbReference type="Google" id="ProtNLM"/>
    </source>
</evidence>
<gene>
    <name evidence="1" type="ORF">GCM10009539_25200</name>
</gene>
<dbReference type="InterPro" id="IPR011989">
    <property type="entry name" value="ARM-like"/>
</dbReference>
<keyword evidence="2" id="KW-1185">Reference proteome</keyword>
<evidence type="ECO:0000313" key="1">
    <source>
        <dbReference type="EMBL" id="GAA0238846.1"/>
    </source>
</evidence>
<sequence>MPTAVLEGLALNRAAPADVLIRLIDRHGKDLGSELTSRPLPAPVVDVMLRHPEPEVRGGLAGNLDVDLRIRVRMVDDPDPLVIARVRHDRRKPLPAEAVGRYLEGFDRVAAGGLLNPREARQELCLALADDRRLVAPAARHSNPNVRAAAVFFEQQLSPADRTALHNDPARAVRQAFEDRVERATELDELVAEPGFGRWMQLGRPLTRAVVDHVLAWSDPNDLTVLATNPHVPADAVSALIGHPAPEVRGAIAHRDDLTDGQVAQLLIDPHPVVRNAISVHPTLTEEQRAAIGVDLRHVPGEGDFGPDCEHSGSWRVDPAWTPDEVTQWARSSNVLLRRRAARSPELPPTLVPVLAADGDPGVRILLALHSADAPPRLLLGSYLEYTGCGRETLPRKPGFPGAGLARYWRDPDPALRVLVAFDPDAEPGIVDTLRYDPDPGVRQAIAASPRLPPKQIVALLDDPELARAAASNPALPVETMRQLVN</sequence>
<reference evidence="1 2" key="1">
    <citation type="journal article" date="2019" name="Int. J. Syst. Evol. Microbiol.">
        <title>The Global Catalogue of Microorganisms (GCM) 10K type strain sequencing project: providing services to taxonomists for standard genome sequencing and annotation.</title>
        <authorList>
            <consortium name="The Broad Institute Genomics Platform"/>
            <consortium name="The Broad Institute Genome Sequencing Center for Infectious Disease"/>
            <person name="Wu L."/>
            <person name="Ma J."/>
        </authorList>
    </citation>
    <scope>NUCLEOTIDE SEQUENCE [LARGE SCALE GENOMIC DNA]</scope>
    <source>
        <strain evidence="1 2">JCM 10425</strain>
    </source>
</reference>
<dbReference type="EMBL" id="BAAAGX010000009">
    <property type="protein sequence ID" value="GAA0238846.1"/>
    <property type="molecule type" value="Genomic_DNA"/>
</dbReference>
<name>A0ABN0U4X5_9ACTN</name>
<protein>
    <recommendedName>
        <fullName evidence="3">Leucine rich repeat (LRR) protein</fullName>
    </recommendedName>
</protein>
<organism evidence="1 2">
    <name type="scientific">Cryptosporangium japonicum</name>
    <dbReference type="NCBI Taxonomy" id="80872"/>
    <lineage>
        <taxon>Bacteria</taxon>
        <taxon>Bacillati</taxon>
        <taxon>Actinomycetota</taxon>
        <taxon>Actinomycetes</taxon>
        <taxon>Cryptosporangiales</taxon>
        <taxon>Cryptosporangiaceae</taxon>
        <taxon>Cryptosporangium</taxon>
    </lineage>
</organism>
<dbReference type="Proteomes" id="UP001500967">
    <property type="component" value="Unassembled WGS sequence"/>
</dbReference>
<evidence type="ECO:0000313" key="2">
    <source>
        <dbReference type="Proteomes" id="UP001500967"/>
    </source>
</evidence>
<proteinExistence type="predicted"/>